<evidence type="ECO:0000256" key="2">
    <source>
        <dbReference type="ARBA" id="ARBA00022679"/>
    </source>
</evidence>
<evidence type="ECO:0000313" key="6">
    <source>
        <dbReference type="Proteomes" id="UP001152607"/>
    </source>
</evidence>
<feature type="compositionally biased region" description="Polar residues" evidence="3">
    <location>
        <begin position="1"/>
        <end position="16"/>
    </location>
</feature>
<name>A0A9W4UAD0_9PLEO</name>
<dbReference type="Pfam" id="PF12464">
    <property type="entry name" value="Mac"/>
    <property type="match status" value="1"/>
</dbReference>
<reference evidence="5" key="1">
    <citation type="submission" date="2023-01" db="EMBL/GenBank/DDBJ databases">
        <authorList>
            <person name="Van Ghelder C."/>
            <person name="Rancurel C."/>
        </authorList>
    </citation>
    <scope>NUCLEOTIDE SEQUENCE</scope>
    <source>
        <strain evidence="5">CNCM I-4278</strain>
    </source>
</reference>
<keyword evidence="2" id="KW-0808">Transferase</keyword>
<dbReference type="InterPro" id="IPR001451">
    <property type="entry name" value="Hexapep"/>
</dbReference>
<dbReference type="GO" id="GO:0016407">
    <property type="term" value="F:acetyltransferase activity"/>
    <property type="evidence" value="ECO:0007669"/>
    <property type="project" value="InterPro"/>
</dbReference>
<evidence type="ECO:0000256" key="1">
    <source>
        <dbReference type="ARBA" id="ARBA00007274"/>
    </source>
</evidence>
<dbReference type="InterPro" id="IPR011004">
    <property type="entry name" value="Trimer_LpxA-like_sf"/>
</dbReference>
<comment type="caution">
    <text evidence="5">The sequence shown here is derived from an EMBL/GenBank/DDBJ whole genome shotgun (WGS) entry which is preliminary data.</text>
</comment>
<feature type="region of interest" description="Disordered" evidence="3">
    <location>
        <begin position="1"/>
        <end position="22"/>
    </location>
</feature>
<dbReference type="SUPFAM" id="SSF51161">
    <property type="entry name" value="Trimeric LpxA-like enzymes"/>
    <property type="match status" value="1"/>
</dbReference>
<dbReference type="AlphaFoldDB" id="A0A9W4UAD0"/>
<dbReference type="InterPro" id="IPR024688">
    <property type="entry name" value="Mac_dom"/>
</dbReference>
<evidence type="ECO:0000313" key="5">
    <source>
        <dbReference type="EMBL" id="CAI6330875.1"/>
    </source>
</evidence>
<dbReference type="GO" id="GO:0008374">
    <property type="term" value="F:O-acyltransferase activity"/>
    <property type="evidence" value="ECO:0007669"/>
    <property type="project" value="TreeGrafter"/>
</dbReference>
<keyword evidence="6" id="KW-1185">Reference proteome</keyword>
<sequence>MERNYQSSTYTNSKNMSEIERARSKEHVPWCEEYEMMISGMMYRSWLSAELAAGRSRSERICNEYNDLLQSNNPKSGDSGNLSKKRSELLMSLLGVKAESATIERPFSVLYGCNTDIGNNLFANVGLSIDDSAFVTIGNDVLIGPEVCFITTNHPTEVSERVGGGMYALPIEVGDACWIGARATILPGAVIGKGCTIGAGAVVAGTIPEYSVAVGVPAKVTRKVIRADSNEDPEISK</sequence>
<dbReference type="Proteomes" id="UP001152607">
    <property type="component" value="Unassembled WGS sequence"/>
</dbReference>
<dbReference type="Pfam" id="PF00132">
    <property type="entry name" value="Hexapep"/>
    <property type="match status" value="1"/>
</dbReference>
<dbReference type="InterPro" id="IPR051159">
    <property type="entry name" value="Hexapeptide_acetyltransf"/>
</dbReference>
<dbReference type="OrthoDB" id="25818at2759"/>
<evidence type="ECO:0000256" key="3">
    <source>
        <dbReference type="SAM" id="MobiDB-lite"/>
    </source>
</evidence>
<dbReference type="EMBL" id="CAOQHR010000002">
    <property type="protein sequence ID" value="CAI6330875.1"/>
    <property type="molecule type" value="Genomic_DNA"/>
</dbReference>
<dbReference type="PANTHER" id="PTHR23416">
    <property type="entry name" value="SIALIC ACID SYNTHASE-RELATED"/>
    <property type="match status" value="1"/>
</dbReference>
<protein>
    <recommendedName>
        <fullName evidence="4">Maltose/galactoside acetyltransferase domain-containing protein</fullName>
    </recommendedName>
</protein>
<dbReference type="PANTHER" id="PTHR23416:SF23">
    <property type="entry name" value="ACETYLTRANSFERASE C18B11.09C-RELATED"/>
    <property type="match status" value="1"/>
</dbReference>
<feature type="domain" description="Maltose/galactoside acetyltransferase" evidence="4">
    <location>
        <begin position="34"/>
        <end position="99"/>
    </location>
</feature>
<gene>
    <name evidence="5" type="ORF">PDIGIT_LOCUS4326</name>
</gene>
<accession>A0A9W4UAD0</accession>
<dbReference type="Gene3D" id="2.160.10.10">
    <property type="entry name" value="Hexapeptide repeat proteins"/>
    <property type="match status" value="1"/>
</dbReference>
<evidence type="ECO:0000259" key="4">
    <source>
        <dbReference type="SMART" id="SM01266"/>
    </source>
</evidence>
<proteinExistence type="inferred from homology"/>
<dbReference type="CDD" id="cd03357">
    <property type="entry name" value="LbH_MAT_GAT"/>
    <property type="match status" value="1"/>
</dbReference>
<organism evidence="5 6">
    <name type="scientific">Periconia digitata</name>
    <dbReference type="NCBI Taxonomy" id="1303443"/>
    <lineage>
        <taxon>Eukaryota</taxon>
        <taxon>Fungi</taxon>
        <taxon>Dikarya</taxon>
        <taxon>Ascomycota</taxon>
        <taxon>Pezizomycotina</taxon>
        <taxon>Dothideomycetes</taxon>
        <taxon>Pleosporomycetidae</taxon>
        <taxon>Pleosporales</taxon>
        <taxon>Massarineae</taxon>
        <taxon>Periconiaceae</taxon>
        <taxon>Periconia</taxon>
    </lineage>
</organism>
<comment type="similarity">
    <text evidence="1">Belongs to the transferase hexapeptide repeat family.</text>
</comment>
<dbReference type="SMART" id="SM01266">
    <property type="entry name" value="Mac"/>
    <property type="match status" value="1"/>
</dbReference>